<evidence type="ECO:0000259" key="2">
    <source>
        <dbReference type="Pfam" id="PF00156"/>
    </source>
</evidence>
<dbReference type="PANTHER" id="PTHR47505:SF1">
    <property type="entry name" value="DNA UTILIZATION PROTEIN YHGH"/>
    <property type="match status" value="1"/>
</dbReference>
<evidence type="ECO:0000259" key="3">
    <source>
        <dbReference type="Pfam" id="PF18912"/>
    </source>
</evidence>
<dbReference type="SUPFAM" id="SSF53271">
    <property type="entry name" value="PRTase-like"/>
    <property type="match status" value="1"/>
</dbReference>
<dbReference type="Pfam" id="PF18912">
    <property type="entry name" value="DZR_2"/>
    <property type="match status" value="1"/>
</dbReference>
<dbReference type="EMBL" id="FOQE01000007">
    <property type="protein sequence ID" value="SFH62816.1"/>
    <property type="molecule type" value="Genomic_DNA"/>
</dbReference>
<evidence type="ECO:0000256" key="1">
    <source>
        <dbReference type="ARBA" id="ARBA00008007"/>
    </source>
</evidence>
<dbReference type="InterPro" id="IPR044005">
    <property type="entry name" value="DZR_2"/>
</dbReference>
<evidence type="ECO:0000313" key="5">
    <source>
        <dbReference type="Proteomes" id="UP000198668"/>
    </source>
</evidence>
<dbReference type="Gene3D" id="3.40.50.2020">
    <property type="match status" value="1"/>
</dbReference>
<sequence>MTAHCLWCHKEIGHTLQLRELLLLKPIQSPILCPDCLSQLQPLEQQPVCKGCGRLWQEKEPCPDCQRWKLMYPSYAFHNEALFQYTGLIKEMIEAYKFKGDYRLNLIFAEPLQQLLKRKEVAAKGVVPVPVSQRSLATRGFNQVTGLLDAARQPYLDIMVNTSMGEKQSKKDRKQRMETRQPFQIKEAEKEFIEGKDILLVDDVYTTGRTLFHGADCLLKNGARSVETITLAR</sequence>
<dbReference type="OrthoDB" id="9779910at2"/>
<gene>
    <name evidence="4" type="ORF">SAMN04489868_10761</name>
</gene>
<dbReference type="Proteomes" id="UP000198668">
    <property type="component" value="Unassembled WGS sequence"/>
</dbReference>
<dbReference type="InterPro" id="IPR000836">
    <property type="entry name" value="PRTase_dom"/>
</dbReference>
<dbReference type="Pfam" id="PF00156">
    <property type="entry name" value="Pribosyltran"/>
    <property type="match status" value="1"/>
</dbReference>
<comment type="similarity">
    <text evidence="1">Belongs to the ComF/GntX family.</text>
</comment>
<protein>
    <submittedName>
        <fullName evidence="4">Competence protein ComFC</fullName>
    </submittedName>
</protein>
<accession>A0A1I3BL23</accession>
<dbReference type="SUPFAM" id="SSF161187">
    <property type="entry name" value="YfgJ-like"/>
    <property type="match status" value="1"/>
</dbReference>
<evidence type="ECO:0000313" key="4">
    <source>
        <dbReference type="EMBL" id="SFH62816.1"/>
    </source>
</evidence>
<dbReference type="InterPro" id="IPR051910">
    <property type="entry name" value="ComF/GntX_DNA_util-trans"/>
</dbReference>
<dbReference type="PANTHER" id="PTHR47505">
    <property type="entry name" value="DNA UTILIZATION PROTEIN YHGH"/>
    <property type="match status" value="1"/>
</dbReference>
<dbReference type="CDD" id="cd06223">
    <property type="entry name" value="PRTases_typeI"/>
    <property type="match status" value="1"/>
</dbReference>
<proteinExistence type="inferred from homology"/>
<name>A0A1I3BL23_9LACT</name>
<feature type="domain" description="Double zinc ribbon" evidence="3">
    <location>
        <begin position="31"/>
        <end position="66"/>
    </location>
</feature>
<keyword evidence="5" id="KW-1185">Reference proteome</keyword>
<dbReference type="RefSeq" id="WP_047390732.1">
    <property type="nucleotide sequence ID" value="NZ_FOQE01000007.1"/>
</dbReference>
<reference evidence="4 5" key="1">
    <citation type="submission" date="2016-10" db="EMBL/GenBank/DDBJ databases">
        <authorList>
            <person name="de Groot N.N."/>
        </authorList>
    </citation>
    <scope>NUCLEOTIDE SEQUENCE [LARGE SCALE GENOMIC DNA]</scope>
    <source>
        <strain evidence="4 5">DSM 27630</strain>
    </source>
</reference>
<dbReference type="InterPro" id="IPR029057">
    <property type="entry name" value="PRTase-like"/>
</dbReference>
<dbReference type="AlphaFoldDB" id="A0A1I3BL23"/>
<organism evidence="4 5">
    <name type="scientific">Pisciglobus halotolerans</name>
    <dbReference type="NCBI Taxonomy" id="745365"/>
    <lineage>
        <taxon>Bacteria</taxon>
        <taxon>Bacillati</taxon>
        <taxon>Bacillota</taxon>
        <taxon>Bacilli</taxon>
        <taxon>Lactobacillales</taxon>
        <taxon>Carnobacteriaceae</taxon>
    </lineage>
</organism>
<feature type="domain" description="Phosphoribosyltransferase" evidence="2">
    <location>
        <begin position="171"/>
        <end position="232"/>
    </location>
</feature>